<evidence type="ECO:0000256" key="2">
    <source>
        <dbReference type="ARBA" id="ARBA00006706"/>
    </source>
</evidence>
<dbReference type="Pfam" id="PF00348">
    <property type="entry name" value="polyprenyl_synt"/>
    <property type="match status" value="1"/>
</dbReference>
<reference evidence="8" key="1">
    <citation type="journal article" date="2019" name="Int. J. Syst. Evol. Microbiol.">
        <title>The Global Catalogue of Microorganisms (GCM) 10K type strain sequencing project: providing services to taxonomists for standard genome sequencing and annotation.</title>
        <authorList>
            <consortium name="The Broad Institute Genomics Platform"/>
            <consortium name="The Broad Institute Genome Sequencing Center for Infectious Disease"/>
            <person name="Wu L."/>
            <person name="Ma J."/>
        </authorList>
    </citation>
    <scope>NUCLEOTIDE SEQUENCE [LARGE SCALE GENOMIC DNA]</scope>
    <source>
        <strain evidence="8">NBRC 110608</strain>
    </source>
</reference>
<dbReference type="PANTHER" id="PTHR12001">
    <property type="entry name" value="GERANYLGERANYL PYROPHOSPHATE SYNTHASE"/>
    <property type="match status" value="1"/>
</dbReference>
<keyword evidence="8" id="KW-1185">Reference proteome</keyword>
<organism evidence="7 8">
    <name type="scientific">Barrientosiimonas endolithica</name>
    <dbReference type="NCBI Taxonomy" id="1535208"/>
    <lineage>
        <taxon>Bacteria</taxon>
        <taxon>Bacillati</taxon>
        <taxon>Actinomycetota</taxon>
        <taxon>Actinomycetes</taxon>
        <taxon>Micrococcales</taxon>
        <taxon>Dermacoccaceae</taxon>
        <taxon>Barrientosiimonas</taxon>
    </lineage>
</organism>
<dbReference type="CDD" id="cd00685">
    <property type="entry name" value="Trans_IPPS_HT"/>
    <property type="match status" value="1"/>
</dbReference>
<name>A0ABN6YLA7_9MICO</name>
<protein>
    <submittedName>
        <fullName evidence="7">Geranylgeranyl pyrophosphate synthase</fullName>
    </submittedName>
</protein>
<dbReference type="Gene3D" id="1.10.600.10">
    <property type="entry name" value="Farnesyl Diphosphate Synthase"/>
    <property type="match status" value="1"/>
</dbReference>
<proteinExistence type="inferred from homology"/>
<dbReference type="PANTHER" id="PTHR12001:SF85">
    <property type="entry name" value="SHORT CHAIN ISOPRENYL DIPHOSPHATE SYNTHASE"/>
    <property type="match status" value="1"/>
</dbReference>
<dbReference type="InterPro" id="IPR000092">
    <property type="entry name" value="Polyprenyl_synt"/>
</dbReference>
<evidence type="ECO:0000256" key="4">
    <source>
        <dbReference type="ARBA" id="ARBA00022723"/>
    </source>
</evidence>
<gene>
    <name evidence="7" type="ORF">GCM10025872_14310</name>
</gene>
<evidence type="ECO:0000256" key="6">
    <source>
        <dbReference type="RuleBase" id="RU004466"/>
    </source>
</evidence>
<accession>A0ABN6YLA7</accession>
<sequence length="348" mass="37321">MQTSIDAQLKAQQQVLAPIGTAAEPLLQAAADLLRGGKRLRAAFFYWGYRAAGGADSDALVTAASSMEMFQAGALVHDDVMDDSDTRRGQPSVHRRLGRLHADRSWLGDTDRFGAAGAVLVGDLCLTWTDELYATSGLPAEELARGRGEFDAMRAQLMAGQFLDVLEAALGWDDAPTDERIARARHVARVKSARYTVEQPLLIGAACAGGDEALLDDLARYGRALGEAFQLRDDLLGVFGDPAATGKPAGDDLREGKRTVLMAYTLDALDDADTERFEALLGDADLADDDLAWMRDTITGSGAVERVERLIDELVDVAAAALRSADIVDDQARTVLGELVTLTTERNA</sequence>
<dbReference type="Proteomes" id="UP001321421">
    <property type="component" value="Chromosome"/>
</dbReference>
<dbReference type="EMBL" id="AP027735">
    <property type="protein sequence ID" value="BDZ57774.1"/>
    <property type="molecule type" value="Genomic_DNA"/>
</dbReference>
<keyword evidence="3 6" id="KW-0808">Transferase</keyword>
<dbReference type="InterPro" id="IPR033749">
    <property type="entry name" value="Polyprenyl_synt_CS"/>
</dbReference>
<keyword evidence="5" id="KW-0460">Magnesium</keyword>
<comment type="cofactor">
    <cofactor evidence="1">
        <name>Mg(2+)</name>
        <dbReference type="ChEBI" id="CHEBI:18420"/>
    </cofactor>
</comment>
<keyword evidence="4" id="KW-0479">Metal-binding</keyword>
<dbReference type="PROSITE" id="PS00444">
    <property type="entry name" value="POLYPRENYL_SYNTHASE_2"/>
    <property type="match status" value="1"/>
</dbReference>
<evidence type="ECO:0000313" key="8">
    <source>
        <dbReference type="Proteomes" id="UP001321421"/>
    </source>
</evidence>
<evidence type="ECO:0000256" key="1">
    <source>
        <dbReference type="ARBA" id="ARBA00001946"/>
    </source>
</evidence>
<dbReference type="PROSITE" id="PS00723">
    <property type="entry name" value="POLYPRENYL_SYNTHASE_1"/>
    <property type="match status" value="1"/>
</dbReference>
<evidence type="ECO:0000313" key="7">
    <source>
        <dbReference type="EMBL" id="BDZ57774.1"/>
    </source>
</evidence>
<dbReference type="SFLD" id="SFLDS00005">
    <property type="entry name" value="Isoprenoid_Synthase_Type_I"/>
    <property type="match status" value="1"/>
</dbReference>
<evidence type="ECO:0000256" key="3">
    <source>
        <dbReference type="ARBA" id="ARBA00022679"/>
    </source>
</evidence>
<evidence type="ECO:0000256" key="5">
    <source>
        <dbReference type="ARBA" id="ARBA00022842"/>
    </source>
</evidence>
<dbReference type="SUPFAM" id="SSF48576">
    <property type="entry name" value="Terpenoid synthases"/>
    <property type="match status" value="1"/>
</dbReference>
<comment type="similarity">
    <text evidence="2 6">Belongs to the FPP/GGPP synthase family.</text>
</comment>
<dbReference type="InterPro" id="IPR008949">
    <property type="entry name" value="Isoprenoid_synthase_dom_sf"/>
</dbReference>